<evidence type="ECO:0008006" key="4">
    <source>
        <dbReference type="Google" id="ProtNLM"/>
    </source>
</evidence>
<organism evidence="2 3">
    <name type="scientific">Artemisia annua</name>
    <name type="common">Sweet wormwood</name>
    <dbReference type="NCBI Taxonomy" id="35608"/>
    <lineage>
        <taxon>Eukaryota</taxon>
        <taxon>Viridiplantae</taxon>
        <taxon>Streptophyta</taxon>
        <taxon>Embryophyta</taxon>
        <taxon>Tracheophyta</taxon>
        <taxon>Spermatophyta</taxon>
        <taxon>Magnoliopsida</taxon>
        <taxon>eudicotyledons</taxon>
        <taxon>Gunneridae</taxon>
        <taxon>Pentapetalae</taxon>
        <taxon>asterids</taxon>
        <taxon>campanulids</taxon>
        <taxon>Asterales</taxon>
        <taxon>Asteraceae</taxon>
        <taxon>Asteroideae</taxon>
        <taxon>Anthemideae</taxon>
        <taxon>Artemisiinae</taxon>
        <taxon>Artemisia</taxon>
    </lineage>
</organism>
<dbReference type="PANTHER" id="PTHR45786">
    <property type="entry name" value="DNA BINDING PROTEIN-LIKE"/>
    <property type="match status" value="1"/>
</dbReference>
<protein>
    <recommendedName>
        <fullName evidence="4">Helitron helicase-like domain-containing protein</fullName>
    </recommendedName>
</protein>
<dbReference type="PANTHER" id="PTHR45786:SF74">
    <property type="entry name" value="ATP-DEPENDENT DNA HELICASE"/>
    <property type="match status" value="1"/>
</dbReference>
<gene>
    <name evidence="2" type="ORF">CTI12_AA057920</name>
</gene>
<feature type="region of interest" description="Disordered" evidence="1">
    <location>
        <begin position="181"/>
        <end position="202"/>
    </location>
</feature>
<dbReference type="AlphaFoldDB" id="A0A2U1Q9H1"/>
<evidence type="ECO:0000313" key="3">
    <source>
        <dbReference type="Proteomes" id="UP000245207"/>
    </source>
</evidence>
<dbReference type="EMBL" id="PKPP01000295">
    <property type="protein sequence ID" value="PWA94657.1"/>
    <property type="molecule type" value="Genomic_DNA"/>
</dbReference>
<name>A0A2U1Q9H1_ARTAN</name>
<reference evidence="2 3" key="1">
    <citation type="journal article" date="2018" name="Mol. Plant">
        <title>The genome of Artemisia annua provides insight into the evolution of Asteraceae family and artemisinin biosynthesis.</title>
        <authorList>
            <person name="Shen Q."/>
            <person name="Zhang L."/>
            <person name="Liao Z."/>
            <person name="Wang S."/>
            <person name="Yan T."/>
            <person name="Shi P."/>
            <person name="Liu M."/>
            <person name="Fu X."/>
            <person name="Pan Q."/>
            <person name="Wang Y."/>
            <person name="Lv Z."/>
            <person name="Lu X."/>
            <person name="Zhang F."/>
            <person name="Jiang W."/>
            <person name="Ma Y."/>
            <person name="Chen M."/>
            <person name="Hao X."/>
            <person name="Li L."/>
            <person name="Tang Y."/>
            <person name="Lv G."/>
            <person name="Zhou Y."/>
            <person name="Sun X."/>
            <person name="Brodelius P.E."/>
            <person name="Rose J.K.C."/>
            <person name="Tang K."/>
        </authorList>
    </citation>
    <scope>NUCLEOTIDE SEQUENCE [LARGE SCALE GENOMIC DNA]</scope>
    <source>
        <strain evidence="3">cv. Huhao1</strain>
        <tissue evidence="2">Leaf</tissue>
    </source>
</reference>
<dbReference type="Proteomes" id="UP000245207">
    <property type="component" value="Unassembled WGS sequence"/>
</dbReference>
<dbReference type="OrthoDB" id="1928976at2759"/>
<proteinExistence type="predicted"/>
<sequence length="592" mass="66231">MKTKNKACKRNDSTNFIIEPLSPKRYDVSSHGNRNNREIELGHRGTCSGSRENFAHNMDSATLKRKGLFVADITSGVDVKRCRHTPSEVRFVPGCVAQKGPLPLYSSLGSASLPNMSIDAPLLLSHERLPERAQDSDVLKIPNSSATIQSSGRRIAGADASPLATLKRKSTCLNQQRVPGINKRARPSGGKHMPTENEVMGNGVNGVINVTEIPQTFRIGQQQNEATQDTLLRDQRSPERGQRDLLTVGNNFTVSPNVPLILDFEVGAVRPQPDYSPPVHRAQPVVNRNPSPYVERPAGLATAAAQYSDVPASENSSATYFHFGFIASDQVSIPWLSHCGITCLYTIIFNFASFASYACPPVEYKQFGPCSCVCRHCGAMFWEEEKLTTSTRVSGPLFHRCCLQGRVKIFVPREYPAFIRQLFSDRHFLENIRAYNQMIARDKLQEHDVPEFKVRLFSVGKASQYELPTADAIGAIVFDDTAETEPDFDIVLESHSGDAQRINKLHSIYMPTQFPLLFVYGEHGYHTDLRFLNVEGVSTRRGKRMTMKAFYDEMKHIEHLNYIPPLGVLSKLFEEVILWSVWMKSDGPLTAR</sequence>
<comment type="caution">
    <text evidence="2">The sequence shown here is derived from an EMBL/GenBank/DDBJ whole genome shotgun (WGS) entry which is preliminary data.</text>
</comment>
<evidence type="ECO:0000256" key="1">
    <source>
        <dbReference type="SAM" id="MobiDB-lite"/>
    </source>
</evidence>
<evidence type="ECO:0000313" key="2">
    <source>
        <dbReference type="EMBL" id="PWA94657.1"/>
    </source>
</evidence>
<accession>A0A2U1Q9H1</accession>
<keyword evidence="3" id="KW-1185">Reference proteome</keyword>